<keyword evidence="3" id="KW-1185">Reference proteome</keyword>
<organism evidence="2 3">
    <name type="scientific">Pleurodeles waltl</name>
    <name type="common">Iberian ribbed newt</name>
    <dbReference type="NCBI Taxonomy" id="8319"/>
    <lineage>
        <taxon>Eukaryota</taxon>
        <taxon>Metazoa</taxon>
        <taxon>Chordata</taxon>
        <taxon>Craniata</taxon>
        <taxon>Vertebrata</taxon>
        <taxon>Euteleostomi</taxon>
        <taxon>Amphibia</taxon>
        <taxon>Batrachia</taxon>
        <taxon>Caudata</taxon>
        <taxon>Salamandroidea</taxon>
        <taxon>Salamandridae</taxon>
        <taxon>Pleurodelinae</taxon>
        <taxon>Pleurodeles</taxon>
    </lineage>
</organism>
<accession>A0AAV7RYA3</accession>
<dbReference type="AlphaFoldDB" id="A0AAV7RYA3"/>
<reference evidence="2" key="1">
    <citation type="journal article" date="2022" name="bioRxiv">
        <title>Sequencing and chromosome-scale assembly of the giantPleurodeles waltlgenome.</title>
        <authorList>
            <person name="Brown T."/>
            <person name="Elewa A."/>
            <person name="Iarovenko S."/>
            <person name="Subramanian E."/>
            <person name="Araus A.J."/>
            <person name="Petzold A."/>
            <person name="Susuki M."/>
            <person name="Suzuki K.-i.T."/>
            <person name="Hayashi T."/>
            <person name="Toyoda A."/>
            <person name="Oliveira C."/>
            <person name="Osipova E."/>
            <person name="Leigh N.D."/>
            <person name="Simon A."/>
            <person name="Yun M.H."/>
        </authorList>
    </citation>
    <scope>NUCLEOTIDE SEQUENCE</scope>
    <source>
        <strain evidence="2">20211129_DDA</strain>
        <tissue evidence="2">Liver</tissue>
    </source>
</reference>
<name>A0AAV7RYA3_PLEWA</name>
<proteinExistence type="predicted"/>
<evidence type="ECO:0000313" key="2">
    <source>
        <dbReference type="EMBL" id="KAJ1156953.1"/>
    </source>
</evidence>
<dbReference type="Proteomes" id="UP001066276">
    <property type="component" value="Chromosome 5"/>
</dbReference>
<evidence type="ECO:0000256" key="1">
    <source>
        <dbReference type="SAM" id="MobiDB-lite"/>
    </source>
</evidence>
<sequence>MSPLGGGDRGSTQQLREPPQKQAAPAKVLEQALGGSEDSSRLRVTKEGPTTSESNSASWAMQDGMLGTQARLCTKEVLEKCTEAGAAANHAVHWFAVWRGEAKTYIHRIWTEVPLNCGRHLDPTPVFQGPRSSG</sequence>
<gene>
    <name evidence="2" type="ORF">NDU88_009669</name>
</gene>
<feature type="compositionally biased region" description="Polar residues" evidence="1">
    <location>
        <begin position="48"/>
        <end position="59"/>
    </location>
</feature>
<evidence type="ECO:0000313" key="3">
    <source>
        <dbReference type="Proteomes" id="UP001066276"/>
    </source>
</evidence>
<protein>
    <submittedName>
        <fullName evidence="2">Uncharacterized protein</fullName>
    </submittedName>
</protein>
<comment type="caution">
    <text evidence="2">The sequence shown here is derived from an EMBL/GenBank/DDBJ whole genome shotgun (WGS) entry which is preliminary data.</text>
</comment>
<dbReference type="EMBL" id="JANPWB010000009">
    <property type="protein sequence ID" value="KAJ1156953.1"/>
    <property type="molecule type" value="Genomic_DNA"/>
</dbReference>
<feature type="region of interest" description="Disordered" evidence="1">
    <location>
        <begin position="1"/>
        <end position="61"/>
    </location>
</feature>